<dbReference type="Proteomes" id="UP001341840">
    <property type="component" value="Unassembled WGS sequence"/>
</dbReference>
<accession>A0ABU6WH28</accession>
<sequence length="111" mass="12686">MKETVMKDWHTIEEGWMKENMEKIGGTWGRVIKTVEDAGGHFNSFRVLVESNTGPSIQAFIDVVLDQDTFKLYVREVGDLRIYSETEGIRMAGEGDGMEDIRMVCPEKRGR</sequence>
<name>A0ABU6WH28_9FABA</name>
<keyword evidence="2" id="KW-1185">Reference proteome</keyword>
<dbReference type="EMBL" id="JASCZI010181658">
    <property type="protein sequence ID" value="MED6185167.1"/>
    <property type="molecule type" value="Genomic_DNA"/>
</dbReference>
<reference evidence="1 2" key="1">
    <citation type="journal article" date="2023" name="Plants (Basel)">
        <title>Bridging the Gap: Combining Genomics and Transcriptomics Approaches to Understand Stylosanthes scabra, an Orphan Legume from the Brazilian Caatinga.</title>
        <authorList>
            <person name="Ferreira-Neto J.R.C."/>
            <person name="da Silva M.D."/>
            <person name="Binneck E."/>
            <person name="de Melo N.F."/>
            <person name="da Silva R.H."/>
            <person name="de Melo A.L.T.M."/>
            <person name="Pandolfi V."/>
            <person name="Bustamante F.O."/>
            <person name="Brasileiro-Vidal A.C."/>
            <person name="Benko-Iseppon A.M."/>
        </authorList>
    </citation>
    <scope>NUCLEOTIDE SEQUENCE [LARGE SCALE GENOMIC DNA]</scope>
    <source>
        <tissue evidence="1">Leaves</tissue>
    </source>
</reference>
<gene>
    <name evidence="1" type="ORF">PIB30_054467</name>
</gene>
<evidence type="ECO:0000313" key="1">
    <source>
        <dbReference type="EMBL" id="MED6185167.1"/>
    </source>
</evidence>
<comment type="caution">
    <text evidence="1">The sequence shown here is derived from an EMBL/GenBank/DDBJ whole genome shotgun (WGS) entry which is preliminary data.</text>
</comment>
<proteinExistence type="predicted"/>
<protein>
    <submittedName>
        <fullName evidence="1">Uncharacterized protein</fullName>
    </submittedName>
</protein>
<evidence type="ECO:0000313" key="2">
    <source>
        <dbReference type="Proteomes" id="UP001341840"/>
    </source>
</evidence>
<organism evidence="1 2">
    <name type="scientific">Stylosanthes scabra</name>
    <dbReference type="NCBI Taxonomy" id="79078"/>
    <lineage>
        <taxon>Eukaryota</taxon>
        <taxon>Viridiplantae</taxon>
        <taxon>Streptophyta</taxon>
        <taxon>Embryophyta</taxon>
        <taxon>Tracheophyta</taxon>
        <taxon>Spermatophyta</taxon>
        <taxon>Magnoliopsida</taxon>
        <taxon>eudicotyledons</taxon>
        <taxon>Gunneridae</taxon>
        <taxon>Pentapetalae</taxon>
        <taxon>rosids</taxon>
        <taxon>fabids</taxon>
        <taxon>Fabales</taxon>
        <taxon>Fabaceae</taxon>
        <taxon>Papilionoideae</taxon>
        <taxon>50 kb inversion clade</taxon>
        <taxon>dalbergioids sensu lato</taxon>
        <taxon>Dalbergieae</taxon>
        <taxon>Pterocarpus clade</taxon>
        <taxon>Stylosanthes</taxon>
    </lineage>
</organism>